<dbReference type="Pfam" id="PF13516">
    <property type="entry name" value="LRR_6"/>
    <property type="match status" value="1"/>
</dbReference>
<keyword evidence="15" id="KW-0675">Receptor</keyword>
<feature type="signal peptide" evidence="12">
    <location>
        <begin position="1"/>
        <end position="34"/>
    </location>
</feature>
<evidence type="ECO:0000256" key="3">
    <source>
        <dbReference type="ARBA" id="ARBA00022475"/>
    </source>
</evidence>
<feature type="domain" description="Leucine-rich repeat-containing N-terminal plant-type" evidence="13">
    <location>
        <begin position="41"/>
        <end position="82"/>
    </location>
</feature>
<feature type="transmembrane region" description="Helical" evidence="11">
    <location>
        <begin position="963"/>
        <end position="985"/>
    </location>
</feature>
<protein>
    <submittedName>
        <fullName evidence="15">Receptor 12</fullName>
    </submittedName>
</protein>
<keyword evidence="7" id="KW-0677">Repeat</keyword>
<name>A0A8S0RPD4_OLEEU</name>
<evidence type="ECO:0000256" key="4">
    <source>
        <dbReference type="ARBA" id="ARBA00022614"/>
    </source>
</evidence>
<gene>
    <name evidence="15" type="ORF">OLEA9_A080470</name>
</gene>
<keyword evidence="3" id="KW-1003">Cell membrane</keyword>
<reference evidence="15 16" key="1">
    <citation type="submission" date="2019-12" db="EMBL/GenBank/DDBJ databases">
        <authorList>
            <person name="Alioto T."/>
            <person name="Alioto T."/>
            <person name="Gomez Garrido J."/>
        </authorList>
    </citation>
    <scope>NUCLEOTIDE SEQUENCE [LARGE SCALE GENOMIC DNA]</scope>
</reference>
<dbReference type="GO" id="GO:0051707">
    <property type="term" value="P:response to other organism"/>
    <property type="evidence" value="ECO:0007669"/>
    <property type="project" value="UniProtKB-ARBA"/>
</dbReference>
<organism evidence="15 16">
    <name type="scientific">Olea europaea subsp. europaea</name>
    <dbReference type="NCBI Taxonomy" id="158383"/>
    <lineage>
        <taxon>Eukaryota</taxon>
        <taxon>Viridiplantae</taxon>
        <taxon>Streptophyta</taxon>
        <taxon>Embryophyta</taxon>
        <taxon>Tracheophyta</taxon>
        <taxon>Spermatophyta</taxon>
        <taxon>Magnoliopsida</taxon>
        <taxon>eudicotyledons</taxon>
        <taxon>Gunneridae</taxon>
        <taxon>Pentapetalae</taxon>
        <taxon>asterids</taxon>
        <taxon>lamiids</taxon>
        <taxon>Lamiales</taxon>
        <taxon>Oleaceae</taxon>
        <taxon>Oleeae</taxon>
        <taxon>Olea</taxon>
    </lineage>
</organism>
<dbReference type="OrthoDB" id="8731593at2759"/>
<evidence type="ECO:0000256" key="2">
    <source>
        <dbReference type="ARBA" id="ARBA00009592"/>
    </source>
</evidence>
<proteinExistence type="inferred from homology"/>
<dbReference type="AlphaFoldDB" id="A0A8S0RPD4"/>
<comment type="caution">
    <text evidence="15">The sequence shown here is derived from an EMBL/GenBank/DDBJ whole genome shotgun (WGS) entry which is preliminary data.</text>
</comment>
<evidence type="ECO:0000259" key="14">
    <source>
        <dbReference type="Pfam" id="PF23598"/>
    </source>
</evidence>
<evidence type="ECO:0000259" key="13">
    <source>
        <dbReference type="Pfam" id="PF08263"/>
    </source>
</evidence>
<feature type="chain" id="PRO_5035722024" evidence="12">
    <location>
        <begin position="35"/>
        <end position="1021"/>
    </location>
</feature>
<keyword evidence="16" id="KW-1185">Reference proteome</keyword>
<dbReference type="InterPro" id="IPR055414">
    <property type="entry name" value="LRR_R13L4/SHOC2-like"/>
</dbReference>
<evidence type="ECO:0000256" key="12">
    <source>
        <dbReference type="SAM" id="SignalP"/>
    </source>
</evidence>
<keyword evidence="4" id="KW-0433">Leucine-rich repeat</keyword>
<dbReference type="PANTHER" id="PTHR48063:SF103">
    <property type="entry name" value="LEUCINE-RICH RECEPTOR-LIKE KINASE FAMILY PROTEIN"/>
    <property type="match status" value="1"/>
</dbReference>
<dbReference type="SUPFAM" id="SSF52058">
    <property type="entry name" value="L domain-like"/>
    <property type="match status" value="3"/>
</dbReference>
<evidence type="ECO:0000256" key="11">
    <source>
        <dbReference type="SAM" id="Phobius"/>
    </source>
</evidence>
<evidence type="ECO:0000313" key="16">
    <source>
        <dbReference type="Proteomes" id="UP000594638"/>
    </source>
</evidence>
<keyword evidence="6 12" id="KW-0732">Signal</keyword>
<dbReference type="Gene3D" id="3.80.10.10">
    <property type="entry name" value="Ribonuclease Inhibitor"/>
    <property type="match status" value="6"/>
</dbReference>
<dbReference type="PRINTS" id="PR00019">
    <property type="entry name" value="LEURICHRPT"/>
</dbReference>
<dbReference type="PANTHER" id="PTHR48063">
    <property type="entry name" value="LRR RECEPTOR-LIKE KINASE"/>
    <property type="match status" value="1"/>
</dbReference>
<keyword evidence="8 11" id="KW-1133">Transmembrane helix</keyword>
<evidence type="ECO:0000256" key="1">
    <source>
        <dbReference type="ARBA" id="ARBA00004251"/>
    </source>
</evidence>
<sequence>MISEKNMEINRYIKILSVLMFVLSLCMKLNSVSAAEVRCIDRERQALLKFKHGLVDDHGILSSWGSEEVKKECCKWKGISCSNRTGHVVSLDLHVPPLVDQFYLKATKLSHALLELQHLNYLDLSYNDFGRSEIPRFIGSLKKLRHLNLSGSEFTGEVPCELCNLTNLHTLNLRFNDLRIKNLECLSHLSFLSYLDLSGNDFGRSEIPRFFGSFKKLRHLILSNSNFTGEVPCELGNLTNLHTLDLCGNDLRIKNLEWLSHLSLLSYLGLSGVNLMNQTSWLHSITRFSFLEELYLSNCQLPNTMPSFDIFTNSSLPYLSILDLSSNDLTSSFAFHWLFNLSASLTSIDLSYNRLDGLILDAFGELIFLEELCLNNNTFHGGVPKSFGNLSHLYSLDISYNELNGSLTDVTKLSSLRFLYLENNKLNGFHTQSPGLPSSLERLFLSYNQFRRLPEGIEKLSKLQSLDMSSNLLEGTITKSFLSNFANLKSLDLSLNSLAFNLSSDWIPHFQLERILLSHCYLGPHFPNWIQTQSTLEVLDLSFAGISDALPNWLWNMSSLFRLDLSHNNISGKISNLSSKLTFREVVDLSYNNLSGPIPLFLFLSGELKMSKNMFSGSIFHFCTIPEVSDILVLDLSDNQLEGELPNCWLNTTTTFLSILDLANNKFSGKISPTLGVLYMLEVLHLRNNNFIDELPSTLRNCTRLRMLDVGGNKLTGNIPAWIGTHLTSLTVLSLRRNEFDGVMPSTICRLANIHVLDLSRNNISGRISRCLNNITALVQKNSSIEYGDWNIYPRHNPDYVNNAFVQWKGQYSEYKTLGLLRGIDLSGNKLFGPIPQEFSAIRGLVFLNLSRNHLIGNIISNIGQMEMLECLDLSRNQLSGKIPNSLARLNFLSVLDLSYNNLTGKIPLSTQLQSFNSSVYASNSQLCGKPLMECPEDISSSSVTDHGKGNIFEEDDGFITRDFYICMAFGFIIGFWVVVITLFIKHSWRHSYFNFWNNVGNWMYVTTTIYVTRFKRKFQT</sequence>
<comment type="similarity">
    <text evidence="2">Belongs to the RLP family.</text>
</comment>
<dbReference type="InterPro" id="IPR046956">
    <property type="entry name" value="RLP23-like"/>
</dbReference>
<dbReference type="GO" id="GO:0006952">
    <property type="term" value="P:defense response"/>
    <property type="evidence" value="ECO:0007669"/>
    <property type="project" value="UniProtKB-ARBA"/>
</dbReference>
<dbReference type="GO" id="GO:0005886">
    <property type="term" value="C:plasma membrane"/>
    <property type="evidence" value="ECO:0007669"/>
    <property type="project" value="UniProtKB-SubCell"/>
</dbReference>
<evidence type="ECO:0000256" key="6">
    <source>
        <dbReference type="ARBA" id="ARBA00022729"/>
    </source>
</evidence>
<dbReference type="SMART" id="SM00369">
    <property type="entry name" value="LRR_TYP"/>
    <property type="match status" value="13"/>
</dbReference>
<evidence type="ECO:0000256" key="7">
    <source>
        <dbReference type="ARBA" id="ARBA00022737"/>
    </source>
</evidence>
<keyword evidence="5 11" id="KW-0812">Transmembrane</keyword>
<dbReference type="Pfam" id="PF00560">
    <property type="entry name" value="LRR_1"/>
    <property type="match status" value="9"/>
</dbReference>
<evidence type="ECO:0000256" key="5">
    <source>
        <dbReference type="ARBA" id="ARBA00022692"/>
    </source>
</evidence>
<dbReference type="InterPro" id="IPR032675">
    <property type="entry name" value="LRR_dom_sf"/>
</dbReference>
<feature type="domain" description="Disease resistance R13L4/SHOC-2-like LRR" evidence="14">
    <location>
        <begin position="353"/>
        <end position="595"/>
    </location>
</feature>
<dbReference type="Pfam" id="PF08263">
    <property type="entry name" value="LRRNT_2"/>
    <property type="match status" value="1"/>
</dbReference>
<dbReference type="FunFam" id="3.80.10.10:FF:000213">
    <property type="entry name" value="Tyrosine-sulfated glycopeptide receptor 1"/>
    <property type="match status" value="1"/>
</dbReference>
<dbReference type="InterPro" id="IPR003591">
    <property type="entry name" value="Leu-rich_rpt_typical-subtyp"/>
</dbReference>
<accession>A0A8S0RPD4</accession>
<evidence type="ECO:0000256" key="8">
    <source>
        <dbReference type="ARBA" id="ARBA00022989"/>
    </source>
</evidence>
<comment type="subcellular location">
    <subcellularLocation>
        <location evidence="1">Cell membrane</location>
        <topology evidence="1">Single-pass type I membrane protein</topology>
    </subcellularLocation>
</comment>
<keyword evidence="10" id="KW-0325">Glycoprotein</keyword>
<evidence type="ECO:0000256" key="9">
    <source>
        <dbReference type="ARBA" id="ARBA00023136"/>
    </source>
</evidence>
<dbReference type="InterPro" id="IPR013210">
    <property type="entry name" value="LRR_N_plant-typ"/>
</dbReference>
<evidence type="ECO:0000313" key="15">
    <source>
        <dbReference type="EMBL" id="CAA2981115.1"/>
    </source>
</evidence>
<dbReference type="InterPro" id="IPR001611">
    <property type="entry name" value="Leu-rich_rpt"/>
</dbReference>
<dbReference type="Proteomes" id="UP000594638">
    <property type="component" value="Unassembled WGS sequence"/>
</dbReference>
<dbReference type="Gramene" id="OE9A080470T1">
    <property type="protein sequence ID" value="OE9A080470C1"/>
    <property type="gene ID" value="OE9A080470"/>
</dbReference>
<dbReference type="EMBL" id="CACTIH010003663">
    <property type="protein sequence ID" value="CAA2981115.1"/>
    <property type="molecule type" value="Genomic_DNA"/>
</dbReference>
<dbReference type="SMART" id="SM00365">
    <property type="entry name" value="LRR_SD22"/>
    <property type="match status" value="8"/>
</dbReference>
<dbReference type="Pfam" id="PF23598">
    <property type="entry name" value="LRR_14"/>
    <property type="match status" value="1"/>
</dbReference>
<dbReference type="PROSITE" id="PS51450">
    <property type="entry name" value="LRR"/>
    <property type="match status" value="2"/>
</dbReference>
<keyword evidence="9 11" id="KW-0472">Membrane</keyword>
<evidence type="ECO:0000256" key="10">
    <source>
        <dbReference type="ARBA" id="ARBA00023180"/>
    </source>
</evidence>